<organism evidence="17">
    <name type="scientific">Aphanomyces invadans</name>
    <dbReference type="NCBI Taxonomy" id="157072"/>
    <lineage>
        <taxon>Eukaryota</taxon>
        <taxon>Sar</taxon>
        <taxon>Stramenopiles</taxon>
        <taxon>Oomycota</taxon>
        <taxon>Saprolegniomycetes</taxon>
        <taxon>Saprolegniales</taxon>
        <taxon>Verrucalvaceae</taxon>
        <taxon>Aphanomyces</taxon>
    </lineage>
</organism>
<keyword evidence="7" id="KW-0520">NAD</keyword>
<dbReference type="InterPro" id="IPR001269">
    <property type="entry name" value="DUS_fam"/>
</dbReference>
<dbReference type="InterPro" id="IPR018517">
    <property type="entry name" value="tRNA_hU_synthase_CS"/>
</dbReference>
<evidence type="ECO:0000256" key="5">
    <source>
        <dbReference type="ARBA" id="ARBA00022857"/>
    </source>
</evidence>
<dbReference type="Pfam" id="PF01207">
    <property type="entry name" value="Dus"/>
    <property type="match status" value="1"/>
</dbReference>
<comment type="catalytic activity">
    <reaction evidence="12">
        <text>5,6-dihydrouridine(17) in tRNA + NADP(+) = uridine(17) in tRNA + NADPH + H(+)</text>
        <dbReference type="Rhea" id="RHEA:53368"/>
        <dbReference type="Rhea" id="RHEA-COMP:13541"/>
        <dbReference type="Rhea" id="RHEA-COMP:13542"/>
        <dbReference type="ChEBI" id="CHEBI:15378"/>
        <dbReference type="ChEBI" id="CHEBI:57783"/>
        <dbReference type="ChEBI" id="CHEBI:58349"/>
        <dbReference type="ChEBI" id="CHEBI:65315"/>
        <dbReference type="ChEBI" id="CHEBI:74443"/>
        <dbReference type="EC" id="1.3.1.88"/>
    </reaction>
    <physiologicalReaction direction="right-to-left" evidence="12">
        <dbReference type="Rhea" id="RHEA:53370"/>
    </physiologicalReaction>
</comment>
<evidence type="ECO:0000256" key="8">
    <source>
        <dbReference type="ARBA" id="ARBA00038313"/>
    </source>
</evidence>
<evidence type="ECO:0000313" key="17">
    <source>
        <dbReference type="EMBL" id="ETV98232.1"/>
    </source>
</evidence>
<feature type="domain" description="DUS-like FMN-binding" evidence="16">
    <location>
        <begin position="17"/>
        <end position="261"/>
    </location>
</feature>
<dbReference type="GO" id="GO:0102262">
    <property type="term" value="F:tRNA-dihydrouridine16 synthase activity"/>
    <property type="evidence" value="ECO:0007669"/>
    <property type="project" value="RHEA"/>
</dbReference>
<feature type="binding site" evidence="15">
    <location>
        <position position="180"/>
    </location>
    <ligand>
        <name>FMN</name>
        <dbReference type="ChEBI" id="CHEBI:58210"/>
    </ligand>
</feature>
<dbReference type="STRING" id="157072.A0A024TY01"/>
<dbReference type="GeneID" id="20086002"/>
<evidence type="ECO:0000256" key="1">
    <source>
        <dbReference type="ARBA" id="ARBA00001917"/>
    </source>
</evidence>
<comment type="catalytic activity">
    <reaction evidence="11">
        <text>5,6-dihydrouridine(16) in tRNA + NAD(+) = uridine(16) in tRNA + NADH + H(+)</text>
        <dbReference type="Rhea" id="RHEA:53380"/>
        <dbReference type="Rhea" id="RHEA-COMP:13543"/>
        <dbReference type="Rhea" id="RHEA-COMP:13544"/>
        <dbReference type="ChEBI" id="CHEBI:15378"/>
        <dbReference type="ChEBI" id="CHEBI:57540"/>
        <dbReference type="ChEBI" id="CHEBI:57945"/>
        <dbReference type="ChEBI" id="CHEBI:65315"/>
        <dbReference type="ChEBI" id="CHEBI:74443"/>
        <dbReference type="EC" id="1.3.1.88"/>
    </reaction>
    <physiologicalReaction direction="right-to-left" evidence="11">
        <dbReference type="Rhea" id="RHEA:53382"/>
    </physiologicalReaction>
</comment>
<keyword evidence="5" id="KW-0521">NADP</keyword>
<name>A0A024TY01_9STRA</name>
<evidence type="ECO:0000256" key="9">
    <source>
        <dbReference type="ARBA" id="ARBA00047287"/>
    </source>
</evidence>
<protein>
    <recommendedName>
        <fullName evidence="13">tRNA-dihydrouridine synthase</fullName>
        <ecNumber evidence="13">1.3.1.-</ecNumber>
    </recommendedName>
</protein>
<evidence type="ECO:0000256" key="14">
    <source>
        <dbReference type="PIRSR" id="PIRSR006621-1"/>
    </source>
</evidence>
<dbReference type="PANTHER" id="PTHR11082">
    <property type="entry name" value="TRNA-DIHYDROURIDINE SYNTHASE"/>
    <property type="match status" value="1"/>
</dbReference>
<dbReference type="eggNOG" id="KOG2335">
    <property type="taxonomic scope" value="Eukaryota"/>
</dbReference>
<feature type="binding site" evidence="15">
    <location>
        <begin position="18"/>
        <end position="20"/>
    </location>
    <ligand>
        <name>FMN</name>
        <dbReference type="ChEBI" id="CHEBI:58210"/>
    </ligand>
</feature>
<dbReference type="VEuPathDB" id="FungiDB:H310_08952"/>
<evidence type="ECO:0000256" key="2">
    <source>
        <dbReference type="ARBA" id="ARBA00022630"/>
    </source>
</evidence>
<evidence type="ECO:0000256" key="15">
    <source>
        <dbReference type="PIRSR" id="PIRSR006621-2"/>
    </source>
</evidence>
<comment type="function">
    <text evidence="13">Catalyzes the synthesis of dihydrouridine, a modified base found in the D-loop of most tRNAs.</text>
</comment>
<evidence type="ECO:0000256" key="12">
    <source>
        <dbReference type="ARBA" id="ARBA00049467"/>
    </source>
</evidence>
<dbReference type="InterPro" id="IPR013785">
    <property type="entry name" value="Aldolase_TIM"/>
</dbReference>
<dbReference type="Gene3D" id="3.20.20.70">
    <property type="entry name" value="Aldolase class I"/>
    <property type="match status" value="1"/>
</dbReference>
<evidence type="ECO:0000256" key="10">
    <source>
        <dbReference type="ARBA" id="ARBA00047652"/>
    </source>
</evidence>
<dbReference type="EC" id="1.3.1.-" evidence="13"/>
<dbReference type="GO" id="GO:0050660">
    <property type="term" value="F:flavin adenine dinucleotide binding"/>
    <property type="evidence" value="ECO:0007669"/>
    <property type="project" value="InterPro"/>
</dbReference>
<evidence type="ECO:0000259" key="16">
    <source>
        <dbReference type="Pfam" id="PF01207"/>
    </source>
</evidence>
<gene>
    <name evidence="17" type="ORF">H310_08952</name>
</gene>
<keyword evidence="2 13" id="KW-0285">Flavoprotein</keyword>
<keyword evidence="4 13" id="KW-0819">tRNA processing</keyword>
<accession>A0A024TY01</accession>
<evidence type="ECO:0000256" key="13">
    <source>
        <dbReference type="PIRNR" id="PIRNR006621"/>
    </source>
</evidence>
<dbReference type="PROSITE" id="PS01136">
    <property type="entry name" value="UPF0034"/>
    <property type="match status" value="1"/>
</dbReference>
<dbReference type="EMBL" id="KI913970">
    <property type="protein sequence ID" value="ETV98232.1"/>
    <property type="molecule type" value="Genomic_DNA"/>
</dbReference>
<feature type="active site" description="Proton donor" evidence="14">
    <location>
        <position position="104"/>
    </location>
</feature>
<evidence type="ECO:0000256" key="6">
    <source>
        <dbReference type="ARBA" id="ARBA00023002"/>
    </source>
</evidence>
<reference evidence="17" key="1">
    <citation type="submission" date="2013-12" db="EMBL/GenBank/DDBJ databases">
        <title>The Genome Sequence of Aphanomyces invadans NJM9701.</title>
        <authorList>
            <consortium name="The Broad Institute Genomics Platform"/>
            <person name="Russ C."/>
            <person name="Tyler B."/>
            <person name="van West P."/>
            <person name="Dieguez-Uribeondo J."/>
            <person name="Young S.K."/>
            <person name="Zeng Q."/>
            <person name="Gargeya S."/>
            <person name="Fitzgerald M."/>
            <person name="Abouelleil A."/>
            <person name="Alvarado L."/>
            <person name="Chapman S.B."/>
            <person name="Gainer-Dewar J."/>
            <person name="Goldberg J."/>
            <person name="Griggs A."/>
            <person name="Gujja S."/>
            <person name="Hansen M."/>
            <person name="Howarth C."/>
            <person name="Imamovic A."/>
            <person name="Ireland A."/>
            <person name="Larimer J."/>
            <person name="McCowan C."/>
            <person name="Murphy C."/>
            <person name="Pearson M."/>
            <person name="Poon T.W."/>
            <person name="Priest M."/>
            <person name="Roberts A."/>
            <person name="Saif S."/>
            <person name="Shea T."/>
            <person name="Sykes S."/>
            <person name="Wortman J."/>
            <person name="Nusbaum C."/>
            <person name="Birren B."/>
        </authorList>
    </citation>
    <scope>NUCLEOTIDE SEQUENCE [LARGE SCALE GENOMIC DNA]</scope>
    <source>
        <strain evidence="17">NJM9701</strain>
    </source>
</reference>
<evidence type="ECO:0000256" key="4">
    <source>
        <dbReference type="ARBA" id="ARBA00022694"/>
    </source>
</evidence>
<dbReference type="OrthoDB" id="272303at2759"/>
<comment type="catalytic activity">
    <reaction evidence="9">
        <text>5,6-dihydrouridine(17) in tRNA + NAD(+) = uridine(17) in tRNA + NADH + H(+)</text>
        <dbReference type="Rhea" id="RHEA:53372"/>
        <dbReference type="Rhea" id="RHEA-COMP:13541"/>
        <dbReference type="Rhea" id="RHEA-COMP:13542"/>
        <dbReference type="ChEBI" id="CHEBI:15378"/>
        <dbReference type="ChEBI" id="CHEBI:57540"/>
        <dbReference type="ChEBI" id="CHEBI:57945"/>
        <dbReference type="ChEBI" id="CHEBI:65315"/>
        <dbReference type="ChEBI" id="CHEBI:74443"/>
        <dbReference type="EC" id="1.3.1.88"/>
    </reaction>
    <physiologicalReaction direction="right-to-left" evidence="9">
        <dbReference type="Rhea" id="RHEA:53374"/>
    </physiologicalReaction>
</comment>
<dbReference type="SUPFAM" id="SSF51395">
    <property type="entry name" value="FMN-linked oxidoreductases"/>
    <property type="match status" value="1"/>
</dbReference>
<dbReference type="CDD" id="cd02801">
    <property type="entry name" value="DUS_like_FMN"/>
    <property type="match status" value="1"/>
</dbReference>
<evidence type="ECO:0000256" key="7">
    <source>
        <dbReference type="ARBA" id="ARBA00023027"/>
    </source>
</evidence>
<keyword evidence="6 13" id="KW-0560">Oxidoreductase</keyword>
<comment type="cofactor">
    <cofactor evidence="1 13 15">
        <name>FMN</name>
        <dbReference type="ChEBI" id="CHEBI:58210"/>
    </cofactor>
</comment>
<dbReference type="GO" id="GO:0102263">
    <property type="term" value="F:tRNA-dihydrouridine17 synthase activity"/>
    <property type="evidence" value="ECO:0007669"/>
    <property type="project" value="RHEA"/>
</dbReference>
<comment type="similarity">
    <text evidence="13">Belongs to the dus family.</text>
</comment>
<evidence type="ECO:0000256" key="3">
    <source>
        <dbReference type="ARBA" id="ARBA00022643"/>
    </source>
</evidence>
<evidence type="ECO:0000256" key="11">
    <source>
        <dbReference type="ARBA" id="ARBA00048934"/>
    </source>
</evidence>
<dbReference type="AlphaFoldDB" id="A0A024TY01"/>
<feature type="binding site" evidence="15">
    <location>
        <position position="143"/>
    </location>
    <ligand>
        <name>FMN</name>
        <dbReference type="ChEBI" id="CHEBI:58210"/>
    </ligand>
</feature>
<comment type="similarity">
    <text evidence="8">Belongs to the Dus family. Dus1 subfamily.</text>
</comment>
<sequence length="376" mass="41603">MDSWWPASSQTPLYVGSPMVDQSEFAFRTLCRRYGTQLCYSPMLHAKVFLSDATYRAQRLDQDLLESTTYPVVVQFAGDEPQALLDAALLVQDRATAVDLNLGCPQPIARKGHYGSFLLRDTDSILRILRNWKDNLSIPFTCKIRIVDEGSKDPQERGLQATLRLVDQIEAAGAAAITVHGRNRVMTGRKTGPADWTSIAAIQQRVSIPVIANGGIEFFADVAACAAATGAKGIMSAEALLENPAFFHGPARLSPFRLTREYLDLARAFPSWNFHRVEKAHVARLLHTVLRHLARQSASTADALLANCSSVDDLDQAVCTIENAWAALPDGQECCGLQRDSWYRRHRAVETNPTADRGARKEVQKMWLAGGLRLTR</sequence>
<dbReference type="PANTHER" id="PTHR11082:SF5">
    <property type="entry name" value="TRNA-DIHYDROURIDINE(16_17) SYNTHASE [NAD(P)(+)]-LIKE"/>
    <property type="match status" value="1"/>
</dbReference>
<comment type="catalytic activity">
    <reaction evidence="10">
        <text>5,6-dihydrouridine(16) in tRNA + NADP(+) = uridine(16) in tRNA + NADPH + H(+)</text>
        <dbReference type="Rhea" id="RHEA:53376"/>
        <dbReference type="Rhea" id="RHEA-COMP:13543"/>
        <dbReference type="Rhea" id="RHEA-COMP:13544"/>
        <dbReference type="ChEBI" id="CHEBI:15378"/>
        <dbReference type="ChEBI" id="CHEBI:57783"/>
        <dbReference type="ChEBI" id="CHEBI:58349"/>
        <dbReference type="ChEBI" id="CHEBI:65315"/>
        <dbReference type="ChEBI" id="CHEBI:74443"/>
        <dbReference type="EC" id="1.3.1.88"/>
    </reaction>
    <physiologicalReaction direction="right-to-left" evidence="10">
        <dbReference type="Rhea" id="RHEA:53378"/>
    </physiologicalReaction>
</comment>
<feature type="binding site" evidence="15">
    <location>
        <begin position="213"/>
        <end position="215"/>
    </location>
    <ligand>
        <name>FMN</name>
        <dbReference type="ChEBI" id="CHEBI:58210"/>
    </ligand>
</feature>
<dbReference type="RefSeq" id="XP_008873107.1">
    <property type="nucleotide sequence ID" value="XM_008874885.1"/>
</dbReference>
<keyword evidence="15" id="KW-0547">Nucleotide-binding</keyword>
<keyword evidence="3 13" id="KW-0288">FMN</keyword>
<feature type="binding site" evidence="15">
    <location>
        <position position="75"/>
    </location>
    <ligand>
        <name>FMN</name>
        <dbReference type="ChEBI" id="CHEBI:58210"/>
    </ligand>
</feature>
<dbReference type="InterPro" id="IPR035587">
    <property type="entry name" value="DUS-like_FMN-bd"/>
</dbReference>
<dbReference type="PIRSF" id="PIRSF006621">
    <property type="entry name" value="Dus"/>
    <property type="match status" value="1"/>
</dbReference>
<proteinExistence type="inferred from homology"/>